<feature type="compositionally biased region" description="Acidic residues" evidence="1">
    <location>
        <begin position="11"/>
        <end position="28"/>
    </location>
</feature>
<comment type="caution">
    <text evidence="3">The sequence shown here is derived from an EMBL/GenBank/DDBJ whole genome shotgun (WGS) entry which is preliminary data.</text>
</comment>
<proteinExistence type="predicted"/>
<dbReference type="Pfam" id="PF13843">
    <property type="entry name" value="DDE_Tnp_1_7"/>
    <property type="match status" value="1"/>
</dbReference>
<keyword evidence="4" id="KW-1185">Reference proteome</keyword>
<evidence type="ECO:0000313" key="4">
    <source>
        <dbReference type="Proteomes" id="UP001160148"/>
    </source>
</evidence>
<dbReference type="AlphaFoldDB" id="A0AAV0WRP7"/>
<name>A0AAV0WRP7_9HEMI</name>
<protein>
    <recommendedName>
        <fullName evidence="2">PiggyBac transposable element-derived protein domain-containing protein</fullName>
    </recommendedName>
</protein>
<sequence>MSELISSWLNEDMESLNDSCSDDSENDENTISVERHNEENYESDEPTENTSDESEPDDEGENEYYLGKDKITKWKKNPPPRNTRTAHCNIITHLPGVKPHARNAKTIIESWSLFFPDNVIQEIVTCTNIHLTKIRINYGRERDVLDTSVVEIRALFGLLYIAGMMKSNHLNLSDLWSNDGLSPEYFRAVMSKTRFYLLLRALRFDNINTRSERKKFDKLAPIRTIFDEFVDRCKLNYTVGEYCTIDEMLEGFRGKCSFRQYIPNKPNKYGTKIFSLVDARLFYTTNMEVYVGKQPNGPYNQDNSASSIVKRMISPISKTGRNLTIDNWFTSVPLAVDLLQNHRITMVGTIRKNKREIPPLFLDTKKREVNSSKFGYSKECLLVSYVPKKNKNVLMLSTMHKQGDIDVESGEQRVDVVDELKAEYSVARISCRWPLTIFFSLMNIAGINSQIIYKANTDTTISRRQFLKSLGQDLCKPFMEQRLNCKNLSFDLRKQINRFTGQISTPTQEDPRPTERVKCAYCPARKNRYTVVKCARCSGPLCKEHTLALCNLCNGNHRDLDD</sequence>
<dbReference type="Proteomes" id="UP001160148">
    <property type="component" value="Unassembled WGS sequence"/>
</dbReference>
<dbReference type="PANTHER" id="PTHR46599:SF6">
    <property type="entry name" value="DUAL SPECIFICITY PHOSPHATASE 26"/>
    <property type="match status" value="1"/>
</dbReference>
<feature type="domain" description="PiggyBac transposable element-derived protein" evidence="2">
    <location>
        <begin position="111"/>
        <end position="449"/>
    </location>
</feature>
<evidence type="ECO:0000259" key="2">
    <source>
        <dbReference type="Pfam" id="PF13843"/>
    </source>
</evidence>
<evidence type="ECO:0000313" key="3">
    <source>
        <dbReference type="EMBL" id="CAI6358503.1"/>
    </source>
</evidence>
<feature type="region of interest" description="Disordered" evidence="1">
    <location>
        <begin position="1"/>
        <end position="82"/>
    </location>
</feature>
<evidence type="ECO:0000256" key="1">
    <source>
        <dbReference type="SAM" id="MobiDB-lite"/>
    </source>
</evidence>
<dbReference type="EMBL" id="CARXXK010000002">
    <property type="protein sequence ID" value="CAI6358503.1"/>
    <property type="molecule type" value="Genomic_DNA"/>
</dbReference>
<gene>
    <name evidence="3" type="ORF">MEUPH1_LOCUS14011</name>
</gene>
<feature type="compositionally biased region" description="Acidic residues" evidence="1">
    <location>
        <begin position="40"/>
        <end position="62"/>
    </location>
</feature>
<dbReference type="PANTHER" id="PTHR46599">
    <property type="entry name" value="PIGGYBAC TRANSPOSABLE ELEMENT-DERIVED PROTEIN 4"/>
    <property type="match status" value="1"/>
</dbReference>
<dbReference type="InterPro" id="IPR029526">
    <property type="entry name" value="PGBD"/>
</dbReference>
<reference evidence="3 4" key="1">
    <citation type="submission" date="2023-01" db="EMBL/GenBank/DDBJ databases">
        <authorList>
            <person name="Whitehead M."/>
        </authorList>
    </citation>
    <scope>NUCLEOTIDE SEQUENCE [LARGE SCALE GENOMIC DNA]</scope>
</reference>
<accession>A0AAV0WRP7</accession>
<organism evidence="3 4">
    <name type="scientific">Macrosiphum euphorbiae</name>
    <name type="common">potato aphid</name>
    <dbReference type="NCBI Taxonomy" id="13131"/>
    <lineage>
        <taxon>Eukaryota</taxon>
        <taxon>Metazoa</taxon>
        <taxon>Ecdysozoa</taxon>
        <taxon>Arthropoda</taxon>
        <taxon>Hexapoda</taxon>
        <taxon>Insecta</taxon>
        <taxon>Pterygota</taxon>
        <taxon>Neoptera</taxon>
        <taxon>Paraneoptera</taxon>
        <taxon>Hemiptera</taxon>
        <taxon>Sternorrhyncha</taxon>
        <taxon>Aphidomorpha</taxon>
        <taxon>Aphidoidea</taxon>
        <taxon>Aphididae</taxon>
        <taxon>Macrosiphini</taxon>
        <taxon>Macrosiphum</taxon>
    </lineage>
</organism>